<feature type="compositionally biased region" description="Polar residues" evidence="1">
    <location>
        <begin position="303"/>
        <end position="312"/>
    </location>
</feature>
<evidence type="ECO:0000256" key="1">
    <source>
        <dbReference type="SAM" id="MobiDB-lite"/>
    </source>
</evidence>
<accession>A0AAD3H2P2</accession>
<proteinExistence type="predicted"/>
<sequence length="355" mass="39552">MNEFGGGSSGVGPIQNDLKDAIISCARDEMRKLLSDTFFGESTISLSKNENRALLKQRNDTSSKKLCRKRPTTATPRLRNLTTNYGPRRTKSLSNIPMPKRKISLECKPTPGNKNCNTDRSELSYSSTKWIQKSASLINKKSEDICNVTPVATGVMRKESFKNTIEKSGCDKENAHSSTSSQEDRLILKPSKRTQRNSTKRLATSTALERRAPTRPSTAFLVRAQAKQLSNQLFFPISNRDEAISRGSLPTSLDNNAWENELAKHIVNVYNNKIVSNLGNHTVCESLSSELSGSDFGGKQKGSLRNSNSAHNVRSNQVENALNHATPQMVWIVGTGDVRHEWTELECKKYLSFEK</sequence>
<feature type="region of interest" description="Disordered" evidence="1">
    <location>
        <begin position="167"/>
        <end position="216"/>
    </location>
</feature>
<name>A0AAD3H2P2_9STRA</name>
<gene>
    <name evidence="2" type="ORF">CTEN210_04631</name>
</gene>
<evidence type="ECO:0000313" key="3">
    <source>
        <dbReference type="Proteomes" id="UP001054902"/>
    </source>
</evidence>
<dbReference type="EMBL" id="BLLK01000027">
    <property type="protein sequence ID" value="GFH48155.1"/>
    <property type="molecule type" value="Genomic_DNA"/>
</dbReference>
<dbReference type="AlphaFoldDB" id="A0AAD3H2P2"/>
<comment type="caution">
    <text evidence="2">The sequence shown here is derived from an EMBL/GenBank/DDBJ whole genome shotgun (WGS) entry which is preliminary data.</text>
</comment>
<reference evidence="2 3" key="1">
    <citation type="journal article" date="2021" name="Sci. Rep.">
        <title>The genome of the diatom Chaetoceros tenuissimus carries an ancient integrated fragment of an extant virus.</title>
        <authorList>
            <person name="Hongo Y."/>
            <person name="Kimura K."/>
            <person name="Takaki Y."/>
            <person name="Yoshida Y."/>
            <person name="Baba S."/>
            <person name="Kobayashi G."/>
            <person name="Nagasaki K."/>
            <person name="Hano T."/>
            <person name="Tomaru Y."/>
        </authorList>
    </citation>
    <scope>NUCLEOTIDE SEQUENCE [LARGE SCALE GENOMIC DNA]</scope>
    <source>
        <strain evidence="2 3">NIES-3715</strain>
    </source>
</reference>
<feature type="region of interest" description="Disordered" evidence="1">
    <location>
        <begin position="291"/>
        <end position="312"/>
    </location>
</feature>
<protein>
    <submittedName>
        <fullName evidence="2">Uncharacterized protein</fullName>
    </submittedName>
</protein>
<feature type="compositionally biased region" description="Basic residues" evidence="1">
    <location>
        <begin position="190"/>
        <end position="199"/>
    </location>
</feature>
<organism evidence="2 3">
    <name type="scientific">Chaetoceros tenuissimus</name>
    <dbReference type="NCBI Taxonomy" id="426638"/>
    <lineage>
        <taxon>Eukaryota</taxon>
        <taxon>Sar</taxon>
        <taxon>Stramenopiles</taxon>
        <taxon>Ochrophyta</taxon>
        <taxon>Bacillariophyta</taxon>
        <taxon>Coscinodiscophyceae</taxon>
        <taxon>Chaetocerotophycidae</taxon>
        <taxon>Chaetocerotales</taxon>
        <taxon>Chaetocerotaceae</taxon>
        <taxon>Chaetoceros</taxon>
    </lineage>
</organism>
<evidence type="ECO:0000313" key="2">
    <source>
        <dbReference type="EMBL" id="GFH48155.1"/>
    </source>
</evidence>
<dbReference type="Proteomes" id="UP001054902">
    <property type="component" value="Unassembled WGS sequence"/>
</dbReference>
<keyword evidence="3" id="KW-1185">Reference proteome</keyword>